<keyword evidence="1" id="KW-1133">Transmembrane helix</keyword>
<dbReference type="Proteomes" id="UP000646365">
    <property type="component" value="Unassembled WGS sequence"/>
</dbReference>
<evidence type="ECO:0000313" key="3">
    <source>
        <dbReference type="Proteomes" id="UP000646365"/>
    </source>
</evidence>
<reference evidence="2" key="1">
    <citation type="journal article" date="2014" name="Int. J. Syst. Evol. Microbiol.">
        <title>Complete genome sequence of Corynebacterium casei LMG S-19264T (=DSM 44701T), isolated from a smear-ripened cheese.</title>
        <authorList>
            <consortium name="US DOE Joint Genome Institute (JGI-PGF)"/>
            <person name="Walter F."/>
            <person name="Albersmeier A."/>
            <person name="Kalinowski J."/>
            <person name="Ruckert C."/>
        </authorList>
    </citation>
    <scope>NUCLEOTIDE SEQUENCE</scope>
    <source>
        <strain evidence="2">CGMCC 1.15725</strain>
    </source>
</reference>
<dbReference type="Pfam" id="PF09935">
    <property type="entry name" value="DUF2167"/>
    <property type="match status" value="1"/>
</dbReference>
<accession>A0A8J3E182</accession>
<dbReference type="AlphaFoldDB" id="A0A8J3E182"/>
<keyword evidence="1" id="KW-0812">Transmembrane</keyword>
<organism evidence="2 3">
    <name type="scientific">Aliidongia dinghuensis</name>
    <dbReference type="NCBI Taxonomy" id="1867774"/>
    <lineage>
        <taxon>Bacteria</taxon>
        <taxon>Pseudomonadati</taxon>
        <taxon>Pseudomonadota</taxon>
        <taxon>Alphaproteobacteria</taxon>
        <taxon>Rhodospirillales</taxon>
        <taxon>Dongiaceae</taxon>
        <taxon>Aliidongia</taxon>
    </lineage>
</organism>
<name>A0A8J3E182_9PROT</name>
<evidence type="ECO:0000313" key="2">
    <source>
        <dbReference type="EMBL" id="GGE99396.1"/>
    </source>
</evidence>
<dbReference type="EMBL" id="BMJQ01000001">
    <property type="protein sequence ID" value="GGE99396.1"/>
    <property type="molecule type" value="Genomic_DNA"/>
</dbReference>
<sequence>MLAGPVLAQQPSDGAPDHQAEIDAAWQAAEKVAIRGPGTVKLLDQAKLQVPASEVFIPAAEAGSIMHAYGNSVGDTFVGLVTGTGDDDQWMVVVDFIKEGYIKDDDAKTWNADDLLSNIREGTEATNKQRAADGYPELDVLGWIEPPTYDAANRRLVWSASGRIRNAPADEPQVVNYNTYALGRDGYFSLNLLTNSGRIEAEKPIARGLLAALGYVPGKRYEDFDGSTDKVAAYGLAALVGAVAVKKLGLLAVIGVFVLKVWKLAAVVLLGISAAIRRFFRRRPSADE</sequence>
<feature type="transmembrane region" description="Helical" evidence="1">
    <location>
        <begin position="248"/>
        <end position="276"/>
    </location>
</feature>
<proteinExistence type="predicted"/>
<evidence type="ECO:0000256" key="1">
    <source>
        <dbReference type="SAM" id="Phobius"/>
    </source>
</evidence>
<protein>
    <submittedName>
        <fullName evidence="2">Membrane protein</fullName>
    </submittedName>
</protein>
<dbReference type="InterPro" id="IPR018682">
    <property type="entry name" value="DUF2167_membr"/>
</dbReference>
<keyword evidence="1" id="KW-0472">Membrane</keyword>
<keyword evidence="3" id="KW-1185">Reference proteome</keyword>
<reference evidence="2" key="2">
    <citation type="submission" date="2020-09" db="EMBL/GenBank/DDBJ databases">
        <authorList>
            <person name="Sun Q."/>
            <person name="Zhou Y."/>
        </authorList>
    </citation>
    <scope>NUCLEOTIDE SEQUENCE</scope>
    <source>
        <strain evidence="2">CGMCC 1.15725</strain>
    </source>
</reference>
<comment type="caution">
    <text evidence="2">The sequence shown here is derived from an EMBL/GenBank/DDBJ whole genome shotgun (WGS) entry which is preliminary data.</text>
</comment>
<gene>
    <name evidence="2" type="ORF">GCM10011611_01220</name>
</gene>